<dbReference type="InterPro" id="IPR029063">
    <property type="entry name" value="SAM-dependent_MTases_sf"/>
</dbReference>
<dbReference type="Gene3D" id="3.40.50.150">
    <property type="entry name" value="Vaccinia Virus protein VP39"/>
    <property type="match status" value="1"/>
</dbReference>
<dbReference type="Proteomes" id="UP000199170">
    <property type="component" value="Unassembled WGS sequence"/>
</dbReference>
<dbReference type="OrthoDB" id="307294at2157"/>
<evidence type="ECO:0008006" key="4">
    <source>
        <dbReference type="Google" id="ProtNLM"/>
    </source>
</evidence>
<dbReference type="EMBL" id="FNPB01000003">
    <property type="protein sequence ID" value="SDX84345.1"/>
    <property type="molecule type" value="Genomic_DNA"/>
</dbReference>
<sequence>MPGRRPLTFADACRAVLADPAAAHSMDTTLAPVHARTVPEDWGERRSQLVRRRVPTGVDRVLELGCGLGALLAPLGTHYEVVGADDRRAHLRFPAARGESVVCGRPVAPPVHSAFDAVCVLEPAVARHSAFDVCGGAYVALRPGGIVILAAPTDPEAVFDPEVETYRGSRYRLERAVDIGSDDVVSIDYRVTDRRDGDSVVTSEQRPLELTSTEGLTAALRSAGFTNVRVAGESDLPGVVVGTGVRPIDNGPPGGDRTAHSLDPAETGGWADDRSDE</sequence>
<dbReference type="AlphaFoldDB" id="A0A1H3F0F0"/>
<protein>
    <recommendedName>
        <fullName evidence="4">Methyltransferase domain-containing protein</fullName>
    </recommendedName>
</protein>
<proteinExistence type="predicted"/>
<feature type="region of interest" description="Disordered" evidence="1">
    <location>
        <begin position="242"/>
        <end position="277"/>
    </location>
</feature>
<evidence type="ECO:0000313" key="2">
    <source>
        <dbReference type="EMBL" id="SDX84345.1"/>
    </source>
</evidence>
<keyword evidence="3" id="KW-1185">Reference proteome</keyword>
<gene>
    <name evidence="2" type="ORF">SAMN04487946_10358</name>
</gene>
<dbReference type="STRING" id="660517.SAMN04487946_10358"/>
<evidence type="ECO:0000313" key="3">
    <source>
        <dbReference type="Proteomes" id="UP000199170"/>
    </source>
</evidence>
<organism evidence="2 3">
    <name type="scientific">Halobellus clavatus</name>
    <dbReference type="NCBI Taxonomy" id="660517"/>
    <lineage>
        <taxon>Archaea</taxon>
        <taxon>Methanobacteriati</taxon>
        <taxon>Methanobacteriota</taxon>
        <taxon>Stenosarchaea group</taxon>
        <taxon>Halobacteria</taxon>
        <taxon>Halobacteriales</taxon>
        <taxon>Haloferacaceae</taxon>
        <taxon>Halobellus</taxon>
    </lineage>
</organism>
<dbReference type="RefSeq" id="WP_175454577.1">
    <property type="nucleotide sequence ID" value="NZ_FNPB01000003.1"/>
</dbReference>
<accession>A0A1H3F0F0</accession>
<reference evidence="3" key="1">
    <citation type="submission" date="2016-10" db="EMBL/GenBank/DDBJ databases">
        <authorList>
            <person name="Varghese N."/>
            <person name="Submissions S."/>
        </authorList>
    </citation>
    <scope>NUCLEOTIDE SEQUENCE [LARGE SCALE GENOMIC DNA]</scope>
    <source>
        <strain evidence="3">CGMCC 1.10118</strain>
    </source>
</reference>
<evidence type="ECO:0000256" key="1">
    <source>
        <dbReference type="SAM" id="MobiDB-lite"/>
    </source>
</evidence>
<name>A0A1H3F0F0_9EURY</name>
<dbReference type="Gene3D" id="2.20.130.10">
    <property type="entry name" value="CAC2371-like domains"/>
    <property type="match status" value="1"/>
</dbReference>
<dbReference type="SUPFAM" id="SSF53335">
    <property type="entry name" value="S-adenosyl-L-methionine-dependent methyltransferases"/>
    <property type="match status" value="1"/>
</dbReference>